<evidence type="ECO:0000256" key="6">
    <source>
        <dbReference type="ARBA" id="ARBA00023157"/>
    </source>
</evidence>
<dbReference type="GO" id="GO:0016020">
    <property type="term" value="C:membrane"/>
    <property type="evidence" value="ECO:0007669"/>
    <property type="project" value="UniProtKB-SubCell"/>
</dbReference>
<evidence type="ECO:0000313" key="13">
    <source>
        <dbReference type="Ensembl" id="ENSCSAVP00000010658.1"/>
    </source>
</evidence>
<dbReference type="PANTHER" id="PTHR11905">
    <property type="entry name" value="ADAM A DISINTEGRIN AND METALLOPROTEASE DOMAIN"/>
    <property type="match status" value="1"/>
</dbReference>
<evidence type="ECO:0000256" key="2">
    <source>
        <dbReference type="ARBA" id="ARBA00022508"/>
    </source>
</evidence>
<dbReference type="Pfam" id="PF08516">
    <property type="entry name" value="ADAM_CR"/>
    <property type="match status" value="1"/>
</dbReference>
<feature type="binding site" evidence="8">
    <location>
        <position position="299"/>
    </location>
    <ligand>
        <name>Zn(2+)</name>
        <dbReference type="ChEBI" id="CHEBI:29105"/>
        <note>catalytic</note>
    </ligand>
</feature>
<keyword evidence="2" id="KW-0800">Toxin</keyword>
<feature type="compositionally biased region" description="Polar residues" evidence="9">
    <location>
        <begin position="675"/>
        <end position="692"/>
    </location>
</feature>
<dbReference type="FunFam" id="4.10.70.10:FF:000001">
    <property type="entry name" value="Disintegrin and metalloproteinase domain-containing protein 22"/>
    <property type="match status" value="1"/>
</dbReference>
<keyword evidence="3" id="KW-0812">Transmembrane</keyword>
<keyword evidence="14" id="KW-1185">Reference proteome</keyword>
<reference evidence="13" key="3">
    <citation type="submission" date="2025-09" db="UniProtKB">
        <authorList>
            <consortium name="Ensembl"/>
        </authorList>
    </citation>
    <scope>IDENTIFICATION</scope>
</reference>
<dbReference type="PROSITE" id="PS00427">
    <property type="entry name" value="DISINTEGRIN_1"/>
    <property type="match status" value="1"/>
</dbReference>
<dbReference type="FunCoup" id="H2YZ96">
    <property type="interactions" value="3"/>
</dbReference>
<feature type="compositionally biased region" description="Pro residues" evidence="9">
    <location>
        <begin position="716"/>
        <end position="766"/>
    </location>
</feature>
<keyword evidence="6 7" id="KW-1015">Disulfide bond</keyword>
<proteinExistence type="predicted"/>
<dbReference type="InParanoid" id="H2YZ96"/>
<dbReference type="PROSITE" id="PS50215">
    <property type="entry name" value="ADAM_MEPRO"/>
    <property type="match status" value="1"/>
</dbReference>
<dbReference type="Gene3D" id="3.40.390.10">
    <property type="entry name" value="Collagenase (Catalytic Domain)"/>
    <property type="match status" value="1"/>
</dbReference>
<dbReference type="Pfam" id="PF01562">
    <property type="entry name" value="Pep_M12B_propep"/>
    <property type="match status" value="1"/>
</dbReference>
<dbReference type="Pfam" id="PF01421">
    <property type="entry name" value="Reprolysin"/>
    <property type="match status" value="1"/>
</dbReference>
<dbReference type="GeneTree" id="ENSGT00940000159624"/>
<protein>
    <submittedName>
        <fullName evidence="13">Uncharacterized protein</fullName>
    </submittedName>
</protein>
<reference evidence="13" key="2">
    <citation type="submission" date="2025-08" db="UniProtKB">
        <authorList>
            <consortium name="Ensembl"/>
        </authorList>
    </citation>
    <scope>IDENTIFICATION</scope>
</reference>
<organism evidence="13 14">
    <name type="scientific">Ciona savignyi</name>
    <name type="common">Pacific transparent sea squirt</name>
    <dbReference type="NCBI Taxonomy" id="51511"/>
    <lineage>
        <taxon>Eukaryota</taxon>
        <taxon>Metazoa</taxon>
        <taxon>Chordata</taxon>
        <taxon>Tunicata</taxon>
        <taxon>Ascidiacea</taxon>
        <taxon>Phlebobranchia</taxon>
        <taxon>Cionidae</taxon>
        <taxon>Ciona</taxon>
    </lineage>
</organism>
<keyword evidence="7" id="KW-0245">EGF-like domain</keyword>
<keyword evidence="4" id="KW-1133">Transmembrane helix</keyword>
<dbReference type="SUPFAM" id="SSF55486">
    <property type="entry name" value="Metalloproteases ('zincins'), catalytic domain"/>
    <property type="match status" value="1"/>
</dbReference>
<dbReference type="eggNOG" id="KOG3607">
    <property type="taxonomic scope" value="Eukaryota"/>
</dbReference>
<dbReference type="STRING" id="51511.ENSCSAVP00000010658"/>
<dbReference type="InterPro" id="IPR006586">
    <property type="entry name" value="ADAM_Cys-rich"/>
</dbReference>
<evidence type="ECO:0000259" key="12">
    <source>
        <dbReference type="PROSITE" id="PS50215"/>
    </source>
</evidence>
<feature type="domain" description="EGF-like" evidence="10">
    <location>
        <begin position="585"/>
        <end position="617"/>
    </location>
</feature>
<feature type="compositionally biased region" description="Pro residues" evidence="9">
    <location>
        <begin position="694"/>
        <end position="704"/>
    </location>
</feature>
<dbReference type="InterPro" id="IPR001762">
    <property type="entry name" value="Disintegrin_dom"/>
</dbReference>
<comment type="subcellular location">
    <subcellularLocation>
        <location evidence="1">Membrane</location>
        <topology evidence="1">Single-pass type I membrane protein</topology>
    </subcellularLocation>
</comment>
<dbReference type="GO" id="GO:0004222">
    <property type="term" value="F:metalloendopeptidase activity"/>
    <property type="evidence" value="ECO:0007669"/>
    <property type="project" value="InterPro"/>
</dbReference>
<keyword evidence="8" id="KW-0862">Zinc</keyword>
<evidence type="ECO:0000256" key="5">
    <source>
        <dbReference type="ARBA" id="ARBA00023136"/>
    </source>
</evidence>
<name>H2YZ96_CIOSA</name>
<dbReference type="OMA" id="SANCPGN"/>
<keyword evidence="8" id="KW-0479">Metal-binding</keyword>
<keyword evidence="2" id="KW-1217">Cell adhesion impairing toxin</keyword>
<dbReference type="PROSITE" id="PS50026">
    <property type="entry name" value="EGF_3"/>
    <property type="match status" value="1"/>
</dbReference>
<dbReference type="PANTHER" id="PTHR11905:SF159">
    <property type="entry name" value="ADAM METALLOPROTEASE"/>
    <property type="match status" value="1"/>
</dbReference>
<keyword evidence="5" id="KW-0472">Membrane</keyword>
<feature type="disulfide bond" evidence="7">
    <location>
        <begin position="607"/>
        <end position="616"/>
    </location>
</feature>
<dbReference type="Gene3D" id="4.10.70.10">
    <property type="entry name" value="Disintegrin domain"/>
    <property type="match status" value="1"/>
</dbReference>
<dbReference type="FunFam" id="3.40.390.10:FF:000002">
    <property type="entry name" value="Disintegrin and metalloproteinase domain-containing protein 22"/>
    <property type="match status" value="1"/>
</dbReference>
<dbReference type="SUPFAM" id="SSF57552">
    <property type="entry name" value="Blood coagulation inhibitor (disintegrin)"/>
    <property type="match status" value="1"/>
</dbReference>
<dbReference type="CDD" id="cd04269">
    <property type="entry name" value="ZnMc_adamalysin_II_like"/>
    <property type="match status" value="1"/>
</dbReference>
<dbReference type="GO" id="GO:0006508">
    <property type="term" value="P:proteolysis"/>
    <property type="evidence" value="ECO:0007669"/>
    <property type="project" value="InterPro"/>
</dbReference>
<dbReference type="InterPro" id="IPR000742">
    <property type="entry name" value="EGF"/>
</dbReference>
<evidence type="ECO:0000256" key="3">
    <source>
        <dbReference type="ARBA" id="ARBA00022692"/>
    </source>
</evidence>
<evidence type="ECO:0000259" key="10">
    <source>
        <dbReference type="PROSITE" id="PS50026"/>
    </source>
</evidence>
<dbReference type="InterPro" id="IPR001590">
    <property type="entry name" value="Peptidase_M12B"/>
</dbReference>
<sequence>FSLQFGNRTLILELKLNDELLPKDFTTSTYTDNGEIIMEKPKLQDRNHCYYQGKVRNIKGSHVIMSTCNGLRGCITLPNDFLLIEPLGADSSKHVVYRPSDRRLNNIESCGNEEHTDDHFSENVDKFAGMLRGNSPHRHKRQTSTEKKFLELLIVADKAQVSRSKHTRIELDSRVKELVNYLHGFYKKLSIHVVLSHIEVWSSRDKIPLKTNAKEVLNEFLSYRQNKIRTDSVDSPWRYTDNAQLLYGGSFDGTTIGMASVKTMCSSRSGGVNQDHQSNVFYTAATLAHEMGHNFGMHHDSSECVCAQNAQCIMAASSGFGSTKDWSSCSKDYLAQSIREGLGNCLLNVPDPSRLYGGPKCGNDIVEMGEECDCGGIEECSSLCCNATTCKLNPGAKCETGPCCLSCQYSPPGHVCRGTDNKDCDLAEYCTGFSANCPGNVYMENGSPCNNKQAYCSDGICLTHDMQCQGVWGDGAVSGVDICYQQVNKLGNWNGNCGKDLNGNFLKCTKENSKCGKLQCSGGGPRPMVGRDRYSFVNTIGGIHKCKTISSDDNATDVSDPGLVRDGTACGTMKTCNDGECSALPAMTCSATCNGNGICNNLGNCHCNRGWAPPFCNSEGNGGSINSGPITNKQSKSLNLYILVMPTKTRCIGSSSYLKVLLHTDTKNRTPIVMSITQPSRPPIVSTNVQNTPSRPPPPRPLAPPQVSVSVTPIRTAPPPPKPPTVPPPVPSFPPPNVQPPLPPPPPPTVPASKPPVPQPPAPKPSSTPSKPVVTRPPVPSFVSKQPIKPDNPTNNQPPPPPSKPPLPPAGKPPPPVSKKPTPDKVIS</sequence>
<feature type="disulfide bond" evidence="7">
    <location>
        <begin position="589"/>
        <end position="599"/>
    </location>
</feature>
<dbReference type="Proteomes" id="UP000007875">
    <property type="component" value="Unassembled WGS sequence"/>
</dbReference>
<dbReference type="SMART" id="SM00608">
    <property type="entry name" value="ACR"/>
    <property type="match status" value="1"/>
</dbReference>
<dbReference type="Pfam" id="PF00200">
    <property type="entry name" value="Disintegrin"/>
    <property type="match status" value="1"/>
</dbReference>
<evidence type="ECO:0000313" key="14">
    <source>
        <dbReference type="Proteomes" id="UP000007875"/>
    </source>
</evidence>
<feature type="binding site" evidence="8">
    <location>
        <position position="293"/>
    </location>
    <ligand>
        <name>Zn(2+)</name>
        <dbReference type="ChEBI" id="CHEBI:29105"/>
        <note>catalytic</note>
    </ligand>
</feature>
<feature type="compositionally biased region" description="Pro residues" evidence="9">
    <location>
        <begin position="796"/>
        <end position="818"/>
    </location>
</feature>
<evidence type="ECO:0000256" key="4">
    <source>
        <dbReference type="ARBA" id="ARBA00022989"/>
    </source>
</evidence>
<feature type="domain" description="Peptidase M12B" evidence="12">
    <location>
        <begin position="148"/>
        <end position="350"/>
    </location>
</feature>
<dbReference type="InterPro" id="IPR036436">
    <property type="entry name" value="Disintegrin_dom_sf"/>
</dbReference>
<evidence type="ECO:0000256" key="8">
    <source>
        <dbReference type="PROSITE-ProRule" id="PRU00276"/>
    </source>
</evidence>
<dbReference type="InterPro" id="IPR002870">
    <property type="entry name" value="Peptidase_M12B_N"/>
</dbReference>
<dbReference type="InterPro" id="IPR018358">
    <property type="entry name" value="Disintegrin_CS"/>
</dbReference>
<evidence type="ECO:0000256" key="1">
    <source>
        <dbReference type="ARBA" id="ARBA00004479"/>
    </source>
</evidence>
<dbReference type="GO" id="GO:0046872">
    <property type="term" value="F:metal ion binding"/>
    <property type="evidence" value="ECO:0007669"/>
    <property type="project" value="UniProtKB-KW"/>
</dbReference>
<evidence type="ECO:0000256" key="9">
    <source>
        <dbReference type="SAM" id="MobiDB-lite"/>
    </source>
</evidence>
<reference evidence="14" key="1">
    <citation type="submission" date="2003-08" db="EMBL/GenBank/DDBJ databases">
        <authorList>
            <person name="Birren B."/>
            <person name="Nusbaum C."/>
            <person name="Abebe A."/>
            <person name="Abouelleil A."/>
            <person name="Adekoya E."/>
            <person name="Ait-zahra M."/>
            <person name="Allen N."/>
            <person name="Allen T."/>
            <person name="An P."/>
            <person name="Anderson M."/>
            <person name="Anderson S."/>
            <person name="Arachchi H."/>
            <person name="Armbruster J."/>
            <person name="Bachantsang P."/>
            <person name="Baldwin J."/>
            <person name="Barry A."/>
            <person name="Bayul T."/>
            <person name="Blitshsteyn B."/>
            <person name="Bloom T."/>
            <person name="Blye J."/>
            <person name="Boguslavskiy L."/>
            <person name="Borowsky M."/>
            <person name="Boukhgalter B."/>
            <person name="Brunache A."/>
            <person name="Butler J."/>
            <person name="Calixte N."/>
            <person name="Calvo S."/>
            <person name="Camarata J."/>
            <person name="Campo K."/>
            <person name="Chang J."/>
            <person name="Cheshatsang Y."/>
            <person name="Citroen M."/>
            <person name="Collymore A."/>
            <person name="Considine T."/>
            <person name="Cook A."/>
            <person name="Cooke P."/>
            <person name="Corum B."/>
            <person name="Cuomo C."/>
            <person name="David R."/>
            <person name="Dawoe T."/>
            <person name="Degray S."/>
            <person name="Dodge S."/>
            <person name="Dooley K."/>
            <person name="Dorje P."/>
            <person name="Dorjee K."/>
            <person name="Dorris L."/>
            <person name="Duffey N."/>
            <person name="Dupes A."/>
            <person name="Elkins T."/>
            <person name="Engels R."/>
            <person name="Erickson J."/>
            <person name="Farina A."/>
            <person name="Faro S."/>
            <person name="Ferreira P."/>
            <person name="Fischer H."/>
            <person name="Fitzgerald M."/>
            <person name="Foley K."/>
            <person name="Gage D."/>
            <person name="Galagan J."/>
            <person name="Gearin G."/>
            <person name="Gnerre S."/>
            <person name="Gnirke A."/>
            <person name="Goyette A."/>
            <person name="Graham J."/>
            <person name="Grandbois E."/>
            <person name="Gyaltsen K."/>
            <person name="Hafez N."/>
            <person name="Hagopian D."/>
            <person name="Hagos B."/>
            <person name="Hall J."/>
            <person name="Hatcher B."/>
            <person name="Heller A."/>
            <person name="Higgins H."/>
            <person name="Honan T."/>
            <person name="Horn A."/>
            <person name="Houde N."/>
            <person name="Hughes L."/>
            <person name="Hulme W."/>
            <person name="Husby E."/>
            <person name="Iliev I."/>
            <person name="Jaffe D."/>
            <person name="Jones C."/>
            <person name="Kamal M."/>
            <person name="Kamat A."/>
            <person name="Kamvysselis M."/>
            <person name="Karlsson E."/>
            <person name="Kells C."/>
            <person name="Kieu A."/>
            <person name="Kisner P."/>
            <person name="Kodira C."/>
            <person name="Kulbokas E."/>
            <person name="Labutti K."/>
            <person name="Lama D."/>
            <person name="Landers T."/>
            <person name="Leger J."/>
            <person name="Levine S."/>
            <person name="Lewis D."/>
            <person name="Lewis T."/>
            <person name="Lindblad-toh K."/>
            <person name="Liu X."/>
            <person name="Lokyitsang T."/>
            <person name="Lokyitsang Y."/>
            <person name="Lucien O."/>
            <person name="Lui A."/>
            <person name="Ma L.J."/>
            <person name="Mabbitt R."/>
            <person name="Macdonald J."/>
            <person name="Maclean C."/>
            <person name="Major J."/>
            <person name="Manning J."/>
            <person name="Marabella R."/>
            <person name="Maru K."/>
            <person name="Matthews C."/>
            <person name="Mauceli E."/>
            <person name="Mccarthy M."/>
            <person name="Mcdonough S."/>
            <person name="Mcghee T."/>
            <person name="Meldrim J."/>
            <person name="Meneus L."/>
            <person name="Mesirov J."/>
            <person name="Mihalev A."/>
            <person name="Mihova T."/>
            <person name="Mikkelsen T."/>
            <person name="Mlenga V."/>
            <person name="Moru K."/>
            <person name="Mozes J."/>
            <person name="Mulrain L."/>
            <person name="Munson G."/>
            <person name="Naylor J."/>
            <person name="Newes C."/>
            <person name="Nguyen C."/>
            <person name="Nguyen N."/>
            <person name="Nguyen T."/>
            <person name="Nicol R."/>
            <person name="Nielsen C."/>
            <person name="Nizzari M."/>
            <person name="Norbu C."/>
            <person name="Norbu N."/>
            <person name="O'donnell P."/>
            <person name="Okoawo O."/>
            <person name="O'leary S."/>
            <person name="Omotosho B."/>
            <person name="O'neill K."/>
            <person name="Osman S."/>
            <person name="Parker S."/>
            <person name="Perrin D."/>
            <person name="Phunkhang P."/>
            <person name="Piqani B."/>
            <person name="Purcell S."/>
            <person name="Rachupka T."/>
            <person name="Ramasamy U."/>
            <person name="Rameau R."/>
            <person name="Ray V."/>
            <person name="Raymond C."/>
            <person name="Retta R."/>
            <person name="Richardson S."/>
            <person name="Rise C."/>
            <person name="Rodriguez J."/>
            <person name="Rogers J."/>
            <person name="Rogov P."/>
            <person name="Rutman M."/>
            <person name="Schupbach R."/>
            <person name="Seaman C."/>
            <person name="Settipalli S."/>
            <person name="Sharpe T."/>
            <person name="Sheridan J."/>
            <person name="Sherpa N."/>
            <person name="Shi J."/>
            <person name="Smirnov S."/>
            <person name="Smith C."/>
            <person name="Sougnez C."/>
            <person name="Spencer B."/>
            <person name="Stalker J."/>
            <person name="Stange-thomann N."/>
            <person name="Stavropoulos S."/>
            <person name="Stetson K."/>
            <person name="Stone C."/>
            <person name="Stone S."/>
            <person name="Stubbs M."/>
            <person name="Talamas J."/>
            <person name="Tchuinga P."/>
            <person name="Tenzing P."/>
            <person name="Tesfaye S."/>
            <person name="Theodore J."/>
            <person name="Thoulutsang Y."/>
            <person name="Topham K."/>
            <person name="Towey S."/>
            <person name="Tsamla T."/>
            <person name="Tsomo N."/>
            <person name="Vallee D."/>
            <person name="Vassiliev H."/>
            <person name="Venkataraman V."/>
            <person name="Vinson J."/>
            <person name="Vo A."/>
            <person name="Wade C."/>
            <person name="Wang S."/>
            <person name="Wangchuk T."/>
            <person name="Wangdi T."/>
            <person name="Whittaker C."/>
            <person name="Wilkinson J."/>
            <person name="Wu Y."/>
            <person name="Wyman D."/>
            <person name="Yadav S."/>
            <person name="Yang S."/>
            <person name="Yang X."/>
            <person name="Yeager S."/>
            <person name="Yee E."/>
            <person name="Young G."/>
            <person name="Zainoun J."/>
            <person name="Zembeck L."/>
            <person name="Zimmer A."/>
            <person name="Zody M."/>
            <person name="Lander E."/>
        </authorList>
    </citation>
    <scope>NUCLEOTIDE SEQUENCE [LARGE SCALE GENOMIC DNA]</scope>
</reference>
<feature type="disulfide bond" evidence="8">
    <location>
        <begin position="265"/>
        <end position="345"/>
    </location>
</feature>
<accession>H2YZ96</accession>
<dbReference type="PROSITE" id="PS01186">
    <property type="entry name" value="EGF_2"/>
    <property type="match status" value="1"/>
</dbReference>
<comment type="caution">
    <text evidence="7">Lacks conserved residue(s) required for the propagation of feature annotation.</text>
</comment>
<dbReference type="InterPro" id="IPR024079">
    <property type="entry name" value="MetalloPept_cat_dom_sf"/>
</dbReference>
<dbReference type="AlphaFoldDB" id="H2YZ96"/>
<dbReference type="PROSITE" id="PS50214">
    <property type="entry name" value="DISINTEGRIN_2"/>
    <property type="match status" value="1"/>
</dbReference>
<feature type="domain" description="Disintegrin" evidence="11">
    <location>
        <begin position="358"/>
        <end position="445"/>
    </location>
</feature>
<feature type="active site" evidence="8">
    <location>
        <position position="290"/>
    </location>
</feature>
<evidence type="ECO:0000259" key="11">
    <source>
        <dbReference type="PROSITE" id="PS50214"/>
    </source>
</evidence>
<evidence type="ECO:0000256" key="7">
    <source>
        <dbReference type="PROSITE-ProRule" id="PRU00076"/>
    </source>
</evidence>
<dbReference type="SMART" id="SM00050">
    <property type="entry name" value="DISIN"/>
    <property type="match status" value="1"/>
</dbReference>
<dbReference type="InterPro" id="IPR034027">
    <property type="entry name" value="Reprolysin_adamalysin"/>
</dbReference>
<feature type="binding site" evidence="8">
    <location>
        <position position="289"/>
    </location>
    <ligand>
        <name>Zn(2+)</name>
        <dbReference type="ChEBI" id="CHEBI:29105"/>
        <note>catalytic</note>
    </ligand>
</feature>
<feature type="region of interest" description="Disordered" evidence="9">
    <location>
        <begin position="673"/>
        <end position="828"/>
    </location>
</feature>
<dbReference type="Ensembl" id="ENSCSAVT00000010788.1">
    <property type="protein sequence ID" value="ENSCSAVP00000010658.1"/>
    <property type="gene ID" value="ENSCSAVG00000006270.1"/>
</dbReference>